<accession>A0A2P6VE61</accession>
<proteinExistence type="predicted"/>
<dbReference type="EMBL" id="LHPF02000010">
    <property type="protein sequence ID" value="PSC72368.1"/>
    <property type="molecule type" value="Genomic_DNA"/>
</dbReference>
<dbReference type="Proteomes" id="UP000239649">
    <property type="component" value="Unassembled WGS sequence"/>
</dbReference>
<feature type="compositionally biased region" description="Polar residues" evidence="1">
    <location>
        <begin position="1"/>
        <end position="13"/>
    </location>
</feature>
<gene>
    <name evidence="2" type="ORF">C2E20_4328</name>
</gene>
<evidence type="ECO:0000313" key="2">
    <source>
        <dbReference type="EMBL" id="PSC72368.1"/>
    </source>
</evidence>
<keyword evidence="3" id="KW-1185">Reference proteome</keyword>
<evidence type="ECO:0000256" key="1">
    <source>
        <dbReference type="SAM" id="MobiDB-lite"/>
    </source>
</evidence>
<comment type="caution">
    <text evidence="2">The sequence shown here is derived from an EMBL/GenBank/DDBJ whole genome shotgun (WGS) entry which is preliminary data.</text>
</comment>
<dbReference type="OrthoDB" id="10575241at2759"/>
<feature type="region of interest" description="Disordered" evidence="1">
    <location>
        <begin position="1"/>
        <end position="33"/>
    </location>
</feature>
<sequence length="163" mass="16382">MSNDSATISVQAAGSSGSGSPHDAAPLDQFAPMLPSDPVQQLPLLPTAACTSATQRVAAWLLASADCGGGGDVAADADGACRQQLGAAHATEAEAHLMELATEAAQQAQPQLLGAGKVGGGRRAASAALYCSESHSKRSSLDGFMSQPVQQGDALNNYIASLY</sequence>
<reference evidence="2 3" key="1">
    <citation type="journal article" date="2018" name="Plant J.">
        <title>Genome sequences of Chlorella sorokiniana UTEX 1602 and Micractinium conductrix SAG 241.80: implications to maltose excretion by a green alga.</title>
        <authorList>
            <person name="Arriola M.B."/>
            <person name="Velmurugan N."/>
            <person name="Zhang Y."/>
            <person name="Plunkett M.H."/>
            <person name="Hondzo H."/>
            <person name="Barney B.M."/>
        </authorList>
    </citation>
    <scope>NUCLEOTIDE SEQUENCE [LARGE SCALE GENOMIC DNA]</scope>
    <source>
        <strain evidence="2 3">SAG 241.80</strain>
    </source>
</reference>
<organism evidence="2 3">
    <name type="scientific">Micractinium conductrix</name>
    <dbReference type="NCBI Taxonomy" id="554055"/>
    <lineage>
        <taxon>Eukaryota</taxon>
        <taxon>Viridiplantae</taxon>
        <taxon>Chlorophyta</taxon>
        <taxon>core chlorophytes</taxon>
        <taxon>Trebouxiophyceae</taxon>
        <taxon>Chlorellales</taxon>
        <taxon>Chlorellaceae</taxon>
        <taxon>Chlorella clade</taxon>
        <taxon>Micractinium</taxon>
    </lineage>
</organism>
<dbReference type="AlphaFoldDB" id="A0A2P6VE61"/>
<name>A0A2P6VE61_9CHLO</name>
<evidence type="ECO:0000313" key="3">
    <source>
        <dbReference type="Proteomes" id="UP000239649"/>
    </source>
</evidence>
<protein>
    <submittedName>
        <fullName evidence="2">Universal stress A</fullName>
    </submittedName>
</protein>